<keyword evidence="2" id="KW-1185">Reference proteome</keyword>
<accession>A0A485PGV1</accession>
<evidence type="ECO:0000313" key="1">
    <source>
        <dbReference type="EMBL" id="VFV43259.1"/>
    </source>
</evidence>
<evidence type="ECO:0000313" key="2">
    <source>
        <dbReference type="Proteomes" id="UP000386466"/>
    </source>
</evidence>
<organism evidence="1 2">
    <name type="scientific">Lynx pardinus</name>
    <name type="common">Iberian lynx</name>
    <name type="synonym">Felis pardina</name>
    <dbReference type="NCBI Taxonomy" id="191816"/>
    <lineage>
        <taxon>Eukaryota</taxon>
        <taxon>Metazoa</taxon>
        <taxon>Chordata</taxon>
        <taxon>Craniata</taxon>
        <taxon>Vertebrata</taxon>
        <taxon>Euteleostomi</taxon>
        <taxon>Mammalia</taxon>
        <taxon>Eutheria</taxon>
        <taxon>Laurasiatheria</taxon>
        <taxon>Carnivora</taxon>
        <taxon>Feliformia</taxon>
        <taxon>Felidae</taxon>
        <taxon>Felinae</taxon>
        <taxon>Lynx</taxon>
    </lineage>
</organism>
<sequence length="58" mass="7029">KRVKLFKFEWRSRKRRFLLCLMTIFDFSTLKNILAPRWSTSVANPSVGRILRKGQKFR</sequence>
<dbReference type="EMBL" id="CAAGRJ010033571">
    <property type="protein sequence ID" value="VFV43259.1"/>
    <property type="molecule type" value="Genomic_DNA"/>
</dbReference>
<reference evidence="1 2" key="1">
    <citation type="submission" date="2019-01" db="EMBL/GenBank/DDBJ databases">
        <authorList>
            <person name="Alioto T."/>
            <person name="Alioto T."/>
        </authorList>
    </citation>
    <scope>NUCLEOTIDE SEQUENCE [LARGE SCALE GENOMIC DNA]</scope>
</reference>
<dbReference type="Proteomes" id="UP000386466">
    <property type="component" value="Unassembled WGS sequence"/>
</dbReference>
<name>A0A485PGV1_LYNPA</name>
<dbReference type="AlphaFoldDB" id="A0A485PGV1"/>
<feature type="non-terminal residue" evidence="1">
    <location>
        <position position="1"/>
    </location>
</feature>
<proteinExistence type="predicted"/>
<gene>
    <name evidence="1" type="ORF">LYPA_23C014518</name>
</gene>
<protein>
    <submittedName>
        <fullName evidence="1">Uncharacterized protein</fullName>
    </submittedName>
</protein>